<evidence type="ECO:0000313" key="8">
    <source>
        <dbReference type="Proteomes" id="UP000017836"/>
    </source>
</evidence>
<proteinExistence type="inferred from homology"/>
<dbReference type="EMBL" id="KI392503">
    <property type="protein sequence ID" value="ERN15288.1"/>
    <property type="molecule type" value="Genomic_DNA"/>
</dbReference>
<dbReference type="GO" id="GO:0006355">
    <property type="term" value="P:regulation of DNA-templated transcription"/>
    <property type="evidence" value="ECO:0000318"/>
    <property type="project" value="GO_Central"/>
</dbReference>
<dbReference type="Gramene" id="ERN15288">
    <property type="protein sequence ID" value="ERN15288"/>
    <property type="gene ID" value="AMTR_s00036p00023770"/>
</dbReference>
<organism evidence="7 8">
    <name type="scientific">Amborella trichopoda</name>
    <dbReference type="NCBI Taxonomy" id="13333"/>
    <lineage>
        <taxon>Eukaryota</taxon>
        <taxon>Viridiplantae</taxon>
        <taxon>Streptophyta</taxon>
        <taxon>Embryophyta</taxon>
        <taxon>Tracheophyta</taxon>
        <taxon>Spermatophyta</taxon>
        <taxon>Magnoliopsida</taxon>
        <taxon>Amborellales</taxon>
        <taxon>Amborellaceae</taxon>
        <taxon>Amborella</taxon>
    </lineage>
</organism>
<gene>
    <name evidence="7" type="ORF">AMTR_s00036p00023770</name>
</gene>
<dbReference type="HOGENOM" id="CLU_138155_0_0_1"/>
<accession>U5D4K3</accession>
<keyword evidence="4" id="KW-0539">Nucleus</keyword>
<evidence type="ECO:0000259" key="6">
    <source>
        <dbReference type="PROSITE" id="PS50891"/>
    </source>
</evidence>
<feature type="region of interest" description="Disordered" evidence="5">
    <location>
        <begin position="98"/>
        <end position="124"/>
    </location>
</feature>
<dbReference type="Proteomes" id="UP000017836">
    <property type="component" value="Unassembled WGS sequence"/>
</dbReference>
<feature type="compositionally biased region" description="Pro residues" evidence="5">
    <location>
        <begin position="109"/>
        <end position="124"/>
    </location>
</feature>
<evidence type="ECO:0000256" key="2">
    <source>
        <dbReference type="ARBA" id="ARBA00005474"/>
    </source>
</evidence>
<reference evidence="8" key="1">
    <citation type="journal article" date="2013" name="Science">
        <title>The Amborella genome and the evolution of flowering plants.</title>
        <authorList>
            <consortium name="Amborella Genome Project"/>
        </authorList>
    </citation>
    <scope>NUCLEOTIDE SEQUENCE [LARGE SCALE GENOMIC DNA]</scope>
</reference>
<comment type="similarity">
    <text evidence="2">Belongs to the LOB domain-containing protein family.</text>
</comment>
<dbReference type="PANTHER" id="PTHR31301">
    <property type="entry name" value="LOB DOMAIN-CONTAINING PROTEIN 4-RELATED"/>
    <property type="match status" value="1"/>
</dbReference>
<evidence type="ECO:0000313" key="7">
    <source>
        <dbReference type="EMBL" id="ERN15288.1"/>
    </source>
</evidence>
<dbReference type="InterPro" id="IPR004883">
    <property type="entry name" value="LOB"/>
</dbReference>
<keyword evidence="8" id="KW-1185">Reference proteome</keyword>
<dbReference type="PROSITE" id="PS50891">
    <property type="entry name" value="LOB"/>
    <property type="match status" value="1"/>
</dbReference>
<dbReference type="PANTHER" id="PTHR31301:SF83">
    <property type="entry name" value="PROTEIN ASYMMETRIC LEAVES 2"/>
    <property type="match status" value="1"/>
</dbReference>
<sequence>MAPFFPPDRMSDFLNVQRLFGVSNVIKLISKFGKPDERAAAMRSIKQEAKVRARDPILGSYGIVLELNKHILHARTLLNNLCQQLTFCRAQHHRHLHGDSSFGTNSMHAPPPPPLLSQPPPAPA</sequence>
<evidence type="ECO:0000256" key="3">
    <source>
        <dbReference type="ARBA" id="ARBA00022473"/>
    </source>
</evidence>
<keyword evidence="3" id="KW-0217">Developmental protein</keyword>
<evidence type="ECO:0000256" key="1">
    <source>
        <dbReference type="ARBA" id="ARBA00004123"/>
    </source>
</evidence>
<name>U5D4K3_AMBTC</name>
<dbReference type="AlphaFoldDB" id="U5D4K3"/>
<dbReference type="GO" id="GO:0001216">
    <property type="term" value="F:DNA-binding transcription activator activity"/>
    <property type="evidence" value="ECO:0000318"/>
    <property type="project" value="GO_Central"/>
</dbReference>
<protein>
    <recommendedName>
        <fullName evidence="6">LOB domain-containing protein</fullName>
    </recommendedName>
</protein>
<feature type="domain" description="LOB" evidence="6">
    <location>
        <begin position="1"/>
        <end position="85"/>
    </location>
</feature>
<evidence type="ECO:0000256" key="4">
    <source>
        <dbReference type="ARBA" id="ARBA00023242"/>
    </source>
</evidence>
<dbReference type="Pfam" id="PF03195">
    <property type="entry name" value="LOB"/>
    <property type="match status" value="1"/>
</dbReference>
<comment type="subcellular location">
    <subcellularLocation>
        <location evidence="1">Nucleus</location>
    </subcellularLocation>
</comment>
<dbReference type="GO" id="GO:0005634">
    <property type="term" value="C:nucleus"/>
    <property type="evidence" value="ECO:0000318"/>
    <property type="project" value="GO_Central"/>
</dbReference>
<evidence type="ECO:0000256" key="5">
    <source>
        <dbReference type="SAM" id="MobiDB-lite"/>
    </source>
</evidence>